<dbReference type="GO" id="GO:0016787">
    <property type="term" value="F:hydrolase activity"/>
    <property type="evidence" value="ECO:0007669"/>
    <property type="project" value="UniProtKB-KW"/>
</dbReference>
<evidence type="ECO:0000259" key="3">
    <source>
        <dbReference type="Pfam" id="PF00857"/>
    </source>
</evidence>
<feature type="domain" description="Isochorismatase-like" evidence="3">
    <location>
        <begin position="4"/>
        <end position="170"/>
    </location>
</feature>
<dbReference type="Proteomes" id="UP001631949">
    <property type="component" value="Unassembled WGS sequence"/>
</dbReference>
<dbReference type="RefSeq" id="WP_408977069.1">
    <property type="nucleotide sequence ID" value="NZ_JBJUVG010000003.1"/>
</dbReference>
<dbReference type="SUPFAM" id="SSF52499">
    <property type="entry name" value="Isochorismatase-like hydrolases"/>
    <property type="match status" value="1"/>
</dbReference>
<dbReference type="PANTHER" id="PTHR43540:SF6">
    <property type="entry name" value="ISOCHORISMATASE-LIKE DOMAIN-CONTAINING PROTEIN"/>
    <property type="match status" value="1"/>
</dbReference>
<evidence type="ECO:0000313" key="4">
    <source>
        <dbReference type="EMBL" id="MFM9413454.1"/>
    </source>
</evidence>
<comment type="caution">
    <text evidence="4">The sequence shown here is derived from an EMBL/GenBank/DDBJ whole genome shotgun (WGS) entry which is preliminary data.</text>
</comment>
<name>A0ABW9GXX2_9FIRM</name>
<evidence type="ECO:0000313" key="5">
    <source>
        <dbReference type="Proteomes" id="UP001631949"/>
    </source>
</evidence>
<proteinExistence type="inferred from homology"/>
<gene>
    <name evidence="4" type="ORF">ACKQTC_03635</name>
</gene>
<dbReference type="InterPro" id="IPR036380">
    <property type="entry name" value="Isochorismatase-like_sf"/>
</dbReference>
<sequence>MNDILVVIDMQNDFITGSLGTAEGQAIISQVVDRIRHHQGKIFVTRDTHEDDYLTRQEGHHLPVVHCTRGSKGWQLVPEVTQALAGREVTFFDKPTFGSPDLAQALKEADQERRLTSVTLVGVCTDICVISNALVIKAFLPEVPLYVDAKACAGVSPESHRRALEAMAVCQVNILHA</sequence>
<organism evidence="4 5">
    <name type="scientific">Peptococcus simiae</name>
    <dbReference type="NCBI Taxonomy" id="1643805"/>
    <lineage>
        <taxon>Bacteria</taxon>
        <taxon>Bacillati</taxon>
        <taxon>Bacillota</taxon>
        <taxon>Clostridia</taxon>
        <taxon>Eubacteriales</taxon>
        <taxon>Peptococcaceae</taxon>
        <taxon>Peptococcus</taxon>
    </lineage>
</organism>
<dbReference type="CDD" id="cd00431">
    <property type="entry name" value="cysteine_hydrolases"/>
    <property type="match status" value="1"/>
</dbReference>
<accession>A0ABW9GXX2</accession>
<dbReference type="InterPro" id="IPR050272">
    <property type="entry name" value="Isochorismatase-like_hydrls"/>
</dbReference>
<dbReference type="Pfam" id="PF00857">
    <property type="entry name" value="Isochorismatase"/>
    <property type="match status" value="1"/>
</dbReference>
<dbReference type="Gene3D" id="3.40.50.850">
    <property type="entry name" value="Isochorismatase-like"/>
    <property type="match status" value="1"/>
</dbReference>
<evidence type="ECO:0000256" key="1">
    <source>
        <dbReference type="ARBA" id="ARBA00006336"/>
    </source>
</evidence>
<protein>
    <submittedName>
        <fullName evidence="4">Cysteine hydrolase family protein</fullName>
    </submittedName>
</protein>
<reference evidence="4 5" key="1">
    <citation type="journal article" date="2016" name="Int. J. Syst. Evol. Microbiol.">
        <title>Peptococcus simiae sp. nov., isolated from rhesus macaque faeces and emended description of the genus Peptococcus.</title>
        <authorList>
            <person name="Shkoporov A.N."/>
            <person name="Efimov B.A."/>
            <person name="Kondova I."/>
            <person name="Ouwerling B."/>
            <person name="Chaplin A.V."/>
            <person name="Shcherbakova V.A."/>
            <person name="Langermans J.A.M."/>
        </authorList>
    </citation>
    <scope>NUCLEOTIDE SEQUENCE [LARGE SCALE GENOMIC DNA]</scope>
    <source>
        <strain evidence="4 5">M108</strain>
    </source>
</reference>
<dbReference type="InterPro" id="IPR000868">
    <property type="entry name" value="Isochorismatase-like_dom"/>
</dbReference>
<keyword evidence="5" id="KW-1185">Reference proteome</keyword>
<dbReference type="EMBL" id="JBJUVG010000003">
    <property type="protein sequence ID" value="MFM9413454.1"/>
    <property type="molecule type" value="Genomic_DNA"/>
</dbReference>
<dbReference type="PANTHER" id="PTHR43540">
    <property type="entry name" value="PEROXYUREIDOACRYLATE/UREIDOACRYLATE AMIDOHYDROLASE-RELATED"/>
    <property type="match status" value="1"/>
</dbReference>
<comment type="similarity">
    <text evidence="1">Belongs to the isochorismatase family.</text>
</comment>
<keyword evidence="2 4" id="KW-0378">Hydrolase</keyword>
<evidence type="ECO:0000256" key="2">
    <source>
        <dbReference type="ARBA" id="ARBA00022801"/>
    </source>
</evidence>